<evidence type="ECO:0000256" key="6">
    <source>
        <dbReference type="ARBA" id="ARBA00022741"/>
    </source>
</evidence>
<dbReference type="GO" id="GO:0007169">
    <property type="term" value="P:cell surface receptor protein tyrosine kinase signaling pathway"/>
    <property type="evidence" value="ECO:0007669"/>
    <property type="project" value="TreeGrafter"/>
</dbReference>
<dbReference type="PANTHER" id="PTHR24416">
    <property type="entry name" value="TYROSINE-PROTEIN KINASE RECEPTOR"/>
    <property type="match status" value="1"/>
</dbReference>
<keyword evidence="13" id="KW-0675">Receptor</keyword>
<dbReference type="AlphaFoldDB" id="A0AA36GCV3"/>
<dbReference type="PROSITE" id="PS50011">
    <property type="entry name" value="PROTEIN_KINASE_DOM"/>
    <property type="match status" value="1"/>
</dbReference>
<dbReference type="GO" id="GO:0043235">
    <property type="term" value="C:receptor complex"/>
    <property type="evidence" value="ECO:0007669"/>
    <property type="project" value="TreeGrafter"/>
</dbReference>
<dbReference type="GO" id="GO:0051897">
    <property type="term" value="P:positive regulation of phosphatidylinositol 3-kinase/protein kinase B signal transduction"/>
    <property type="evidence" value="ECO:0007669"/>
    <property type="project" value="TreeGrafter"/>
</dbReference>
<organism evidence="18 19">
    <name type="scientific">Mesorhabditis spiculigera</name>
    <dbReference type="NCBI Taxonomy" id="96644"/>
    <lineage>
        <taxon>Eukaryota</taxon>
        <taxon>Metazoa</taxon>
        <taxon>Ecdysozoa</taxon>
        <taxon>Nematoda</taxon>
        <taxon>Chromadorea</taxon>
        <taxon>Rhabditida</taxon>
        <taxon>Rhabditina</taxon>
        <taxon>Rhabditomorpha</taxon>
        <taxon>Rhabditoidea</taxon>
        <taxon>Rhabditidae</taxon>
        <taxon>Mesorhabditinae</taxon>
        <taxon>Mesorhabditis</taxon>
    </lineage>
</organism>
<proteinExistence type="predicted"/>
<evidence type="ECO:0000256" key="2">
    <source>
        <dbReference type="ARBA" id="ARBA00011902"/>
    </source>
</evidence>
<evidence type="ECO:0000256" key="9">
    <source>
        <dbReference type="ARBA" id="ARBA00022889"/>
    </source>
</evidence>
<dbReference type="CDD" id="cd00192">
    <property type="entry name" value="PTKc"/>
    <property type="match status" value="1"/>
</dbReference>
<dbReference type="InterPro" id="IPR050122">
    <property type="entry name" value="RTK"/>
</dbReference>
<evidence type="ECO:0000313" key="18">
    <source>
        <dbReference type="EMBL" id="CAJ0583832.1"/>
    </source>
</evidence>
<dbReference type="InterPro" id="IPR000719">
    <property type="entry name" value="Prot_kinase_dom"/>
</dbReference>
<keyword evidence="14" id="KW-0325">Glycoprotein</keyword>
<comment type="catalytic activity">
    <reaction evidence="15">
        <text>L-tyrosyl-[protein] + ATP = O-phospho-L-tyrosyl-[protein] + ADP + H(+)</text>
        <dbReference type="Rhea" id="RHEA:10596"/>
        <dbReference type="Rhea" id="RHEA-COMP:10136"/>
        <dbReference type="Rhea" id="RHEA-COMP:20101"/>
        <dbReference type="ChEBI" id="CHEBI:15378"/>
        <dbReference type="ChEBI" id="CHEBI:30616"/>
        <dbReference type="ChEBI" id="CHEBI:46858"/>
        <dbReference type="ChEBI" id="CHEBI:61978"/>
        <dbReference type="ChEBI" id="CHEBI:456216"/>
        <dbReference type="EC" id="2.7.10.1"/>
    </reaction>
</comment>
<keyword evidence="11" id="KW-0472">Membrane</keyword>
<evidence type="ECO:0000256" key="10">
    <source>
        <dbReference type="ARBA" id="ARBA00022989"/>
    </source>
</evidence>
<evidence type="ECO:0000256" key="8">
    <source>
        <dbReference type="ARBA" id="ARBA00022840"/>
    </source>
</evidence>
<keyword evidence="5" id="KW-0732">Signal</keyword>
<dbReference type="SMART" id="SM00219">
    <property type="entry name" value="TyrKc"/>
    <property type="match status" value="1"/>
</dbReference>
<dbReference type="GO" id="GO:0005524">
    <property type="term" value="F:ATP binding"/>
    <property type="evidence" value="ECO:0007669"/>
    <property type="project" value="UniProtKB-UniRule"/>
</dbReference>
<evidence type="ECO:0000313" key="19">
    <source>
        <dbReference type="Proteomes" id="UP001177023"/>
    </source>
</evidence>
<keyword evidence="9" id="KW-0130">Cell adhesion</keyword>
<reference evidence="18" key="1">
    <citation type="submission" date="2023-06" db="EMBL/GenBank/DDBJ databases">
        <authorList>
            <person name="Delattre M."/>
        </authorList>
    </citation>
    <scope>NUCLEOTIDE SEQUENCE</scope>
    <source>
        <strain evidence="18">AF72</strain>
    </source>
</reference>
<evidence type="ECO:0000256" key="7">
    <source>
        <dbReference type="ARBA" id="ARBA00022777"/>
    </source>
</evidence>
<keyword evidence="7" id="KW-0418">Kinase</keyword>
<dbReference type="Pfam" id="PF07714">
    <property type="entry name" value="PK_Tyr_Ser-Thr"/>
    <property type="match status" value="1"/>
</dbReference>
<feature type="non-terminal residue" evidence="18">
    <location>
        <position position="664"/>
    </location>
</feature>
<evidence type="ECO:0000256" key="3">
    <source>
        <dbReference type="ARBA" id="ARBA00022679"/>
    </source>
</evidence>
<feature type="domain" description="Protein kinase" evidence="17">
    <location>
        <begin position="352"/>
        <end position="628"/>
    </location>
</feature>
<keyword evidence="3" id="KW-0808">Transferase</keyword>
<gene>
    <name evidence="18" type="ORF">MSPICULIGERA_LOCUS21901</name>
</gene>
<dbReference type="GO" id="GO:0048680">
    <property type="term" value="P:positive regulation of axon regeneration"/>
    <property type="evidence" value="ECO:0007669"/>
    <property type="project" value="UniProtKB-ARBA"/>
</dbReference>
<evidence type="ECO:0000256" key="14">
    <source>
        <dbReference type="ARBA" id="ARBA00023180"/>
    </source>
</evidence>
<evidence type="ECO:0000256" key="12">
    <source>
        <dbReference type="ARBA" id="ARBA00023137"/>
    </source>
</evidence>
<evidence type="ECO:0000259" key="17">
    <source>
        <dbReference type="PROSITE" id="PS50011"/>
    </source>
</evidence>
<dbReference type="Gene3D" id="1.10.510.10">
    <property type="entry name" value="Transferase(Phosphotransferase) domain 1"/>
    <property type="match status" value="1"/>
</dbReference>
<feature type="binding site" evidence="16">
    <location>
        <position position="382"/>
    </location>
    <ligand>
        <name>ATP</name>
        <dbReference type="ChEBI" id="CHEBI:30616"/>
    </ligand>
</feature>
<sequence>MPYWNRIIILFVLAIRTNATNCSRTLDSDTCPIEKLALPSKVVVEVGEDLILEAHPPRDASFDFDFNPFFRYVHSPGPPYTETHNGSTIRLFAGEPSLSHMGIIAFYCWTCQQPLVRFVTVFVKSNLSVFIQDEMNQHSIYIHGWPLDNLTVALIDVDVEWDDEKHILGNDTIRFRNGSLLMKHIHSTFYLRHYDMYTRQCSHCEHDLPRGNFSLRFCTSTQCDQVTTRVAHVADIRPKVKGGVLSGSFPAWPFLLLIPFVIVIGCCCCIRSNYWTKPYFFPVFQTGAKAVDQRNDKFRLRSKFAGVSKMWRRTSRATEATEETNLRMEERGSLCVSDYTGHLIPVISLGNIQIKEKIGQGAFGEVYRALWTASNDREVAVKTINLADSETEKEAQVLSKLDHPNIVRLFGMTRDGGKMLLIFEMMNLGDLKSYLKARKPLCSNYAQFPPPLESSELLFITRQIVRGLCYLNSQQIVHRDLAARNCLVSGADDTKICDPTKRAPFCVKISDFGMSRRLYSQSEYYKMQTAGAMLPVRWLPPESLNSCRFSHHSDIWALGVTMWEIFTYGETPFADLENNEVVAIGLSGVKPARPPRCPVEIYQLMEKCWVLNPEQRISAEDAMLEPCLQASPSRPRPPLRHIDPLSFEVDVPDDIAPLINGSNC</sequence>
<dbReference type="GO" id="GO:0004714">
    <property type="term" value="F:transmembrane receptor protein tyrosine kinase activity"/>
    <property type="evidence" value="ECO:0007669"/>
    <property type="project" value="UniProtKB-EC"/>
</dbReference>
<keyword evidence="4" id="KW-0812">Transmembrane</keyword>
<dbReference type="GO" id="GO:0005886">
    <property type="term" value="C:plasma membrane"/>
    <property type="evidence" value="ECO:0007669"/>
    <property type="project" value="UniProtKB-SubCell"/>
</dbReference>
<dbReference type="InterPro" id="IPR020635">
    <property type="entry name" value="Tyr_kinase_cat_dom"/>
</dbReference>
<keyword evidence="10" id="KW-1133">Transmembrane helix</keyword>
<dbReference type="GO" id="GO:0061564">
    <property type="term" value="P:axon development"/>
    <property type="evidence" value="ECO:0007669"/>
    <property type="project" value="UniProtKB-ARBA"/>
</dbReference>
<dbReference type="Proteomes" id="UP001177023">
    <property type="component" value="Unassembled WGS sequence"/>
</dbReference>
<evidence type="ECO:0000256" key="4">
    <source>
        <dbReference type="ARBA" id="ARBA00022692"/>
    </source>
</evidence>
<dbReference type="PROSITE" id="PS00109">
    <property type="entry name" value="PROTEIN_KINASE_TYR"/>
    <property type="match status" value="1"/>
</dbReference>
<evidence type="ECO:0000256" key="11">
    <source>
        <dbReference type="ARBA" id="ARBA00023136"/>
    </source>
</evidence>
<dbReference type="PRINTS" id="PR00109">
    <property type="entry name" value="TYRKINASE"/>
</dbReference>
<evidence type="ECO:0000256" key="16">
    <source>
        <dbReference type="PROSITE-ProRule" id="PRU10141"/>
    </source>
</evidence>
<evidence type="ECO:0000256" key="15">
    <source>
        <dbReference type="ARBA" id="ARBA00051243"/>
    </source>
</evidence>
<dbReference type="EC" id="2.7.10.1" evidence="2"/>
<dbReference type="InterPro" id="IPR017441">
    <property type="entry name" value="Protein_kinase_ATP_BS"/>
</dbReference>
<protein>
    <recommendedName>
        <fullName evidence="2">receptor protein-tyrosine kinase</fullName>
        <ecNumber evidence="2">2.7.10.1</ecNumber>
    </recommendedName>
</protein>
<comment type="caution">
    <text evidence="18">The sequence shown here is derived from an EMBL/GenBank/DDBJ whole genome shotgun (WGS) entry which is preliminary data.</text>
</comment>
<dbReference type="PANTHER" id="PTHR24416:SF349">
    <property type="entry name" value="TYROSINE-PROTEIN KINASE RYK"/>
    <property type="match status" value="1"/>
</dbReference>
<comment type="subcellular location">
    <subcellularLocation>
        <location evidence="1">Cell membrane</location>
        <topology evidence="1">Single-pass membrane protein</topology>
    </subcellularLocation>
</comment>
<keyword evidence="12" id="KW-0829">Tyrosine-protein kinase</keyword>
<keyword evidence="6 16" id="KW-0547">Nucleotide-binding</keyword>
<dbReference type="PROSITE" id="PS00107">
    <property type="entry name" value="PROTEIN_KINASE_ATP"/>
    <property type="match status" value="1"/>
</dbReference>
<dbReference type="InterPro" id="IPR008266">
    <property type="entry name" value="Tyr_kinase_AS"/>
</dbReference>
<accession>A0AA36GCV3</accession>
<keyword evidence="8 16" id="KW-0067">ATP-binding</keyword>
<dbReference type="EMBL" id="CATQJA010002665">
    <property type="protein sequence ID" value="CAJ0583832.1"/>
    <property type="molecule type" value="Genomic_DNA"/>
</dbReference>
<dbReference type="GO" id="GO:0007155">
    <property type="term" value="P:cell adhesion"/>
    <property type="evidence" value="ECO:0007669"/>
    <property type="project" value="UniProtKB-KW"/>
</dbReference>
<dbReference type="InterPro" id="IPR001245">
    <property type="entry name" value="Ser-Thr/Tyr_kinase_cat_dom"/>
</dbReference>
<dbReference type="InterPro" id="IPR011009">
    <property type="entry name" value="Kinase-like_dom_sf"/>
</dbReference>
<keyword evidence="19" id="KW-1185">Reference proteome</keyword>
<evidence type="ECO:0000256" key="13">
    <source>
        <dbReference type="ARBA" id="ARBA00023170"/>
    </source>
</evidence>
<name>A0AA36GCV3_9BILA</name>
<dbReference type="FunFam" id="1.10.510.10:FF:001512">
    <property type="entry name" value="Receptor tyrosine-protein kinase erbB-2"/>
    <property type="match status" value="1"/>
</dbReference>
<dbReference type="SUPFAM" id="SSF56112">
    <property type="entry name" value="Protein kinase-like (PK-like)"/>
    <property type="match status" value="1"/>
</dbReference>
<evidence type="ECO:0000256" key="5">
    <source>
        <dbReference type="ARBA" id="ARBA00022729"/>
    </source>
</evidence>
<evidence type="ECO:0000256" key="1">
    <source>
        <dbReference type="ARBA" id="ARBA00004162"/>
    </source>
</evidence>